<dbReference type="PROSITE" id="PS51118">
    <property type="entry name" value="HTH_HXLR"/>
    <property type="match status" value="1"/>
</dbReference>
<comment type="caution">
    <text evidence="5">The sequence shown here is derived from an EMBL/GenBank/DDBJ whole genome shotgun (WGS) entry which is preliminary data.</text>
</comment>
<evidence type="ECO:0000256" key="2">
    <source>
        <dbReference type="ARBA" id="ARBA00023125"/>
    </source>
</evidence>
<dbReference type="PANTHER" id="PTHR33204:SF29">
    <property type="entry name" value="TRANSCRIPTIONAL REGULATOR"/>
    <property type="match status" value="1"/>
</dbReference>
<dbReference type="SUPFAM" id="SSF46785">
    <property type="entry name" value="Winged helix' DNA-binding domain"/>
    <property type="match status" value="1"/>
</dbReference>
<dbReference type="EMBL" id="JASJOU010000018">
    <property type="protein sequence ID" value="MDJ1505733.1"/>
    <property type="molecule type" value="Genomic_DNA"/>
</dbReference>
<feature type="domain" description="HTH hxlR-type" evidence="4">
    <location>
        <begin position="19"/>
        <end position="118"/>
    </location>
</feature>
<keyword evidence="6" id="KW-1185">Reference proteome</keyword>
<gene>
    <name evidence="5" type="ORF">QNI22_34070</name>
</gene>
<dbReference type="PANTHER" id="PTHR33204">
    <property type="entry name" value="TRANSCRIPTIONAL REGULATOR, MARR FAMILY"/>
    <property type="match status" value="1"/>
</dbReference>
<evidence type="ECO:0000313" key="6">
    <source>
        <dbReference type="Proteomes" id="UP001232063"/>
    </source>
</evidence>
<dbReference type="Gene3D" id="1.10.10.10">
    <property type="entry name" value="Winged helix-like DNA-binding domain superfamily/Winged helix DNA-binding domain"/>
    <property type="match status" value="1"/>
</dbReference>
<evidence type="ECO:0000256" key="1">
    <source>
        <dbReference type="ARBA" id="ARBA00023015"/>
    </source>
</evidence>
<reference evidence="5" key="1">
    <citation type="submission" date="2023-05" db="EMBL/GenBank/DDBJ databases">
        <authorList>
            <person name="Zhang X."/>
        </authorList>
    </citation>
    <scope>NUCLEOTIDE SEQUENCE</scope>
    <source>
        <strain evidence="5">BD1B2-1</strain>
    </source>
</reference>
<dbReference type="InterPro" id="IPR036388">
    <property type="entry name" value="WH-like_DNA-bd_sf"/>
</dbReference>
<organism evidence="5 6">
    <name type="scientific">Xanthocytophaga agilis</name>
    <dbReference type="NCBI Taxonomy" id="3048010"/>
    <lineage>
        <taxon>Bacteria</taxon>
        <taxon>Pseudomonadati</taxon>
        <taxon>Bacteroidota</taxon>
        <taxon>Cytophagia</taxon>
        <taxon>Cytophagales</taxon>
        <taxon>Rhodocytophagaceae</taxon>
        <taxon>Xanthocytophaga</taxon>
    </lineage>
</organism>
<sequence>MEQNCIDIRDQIMSQKLVKSVADALYVIGGKWKLPIIIALFAQSKRFNDLKRAVEGISARVLSNELKDLEANGFIKRRVYAEDTPVTVLYELTEYSNSLEEVVLALGNWGESHLMKLKTGLKEVQS</sequence>
<dbReference type="Pfam" id="PF01638">
    <property type="entry name" value="HxlR"/>
    <property type="match status" value="1"/>
</dbReference>
<dbReference type="GO" id="GO:0003677">
    <property type="term" value="F:DNA binding"/>
    <property type="evidence" value="ECO:0007669"/>
    <property type="project" value="UniProtKB-KW"/>
</dbReference>
<dbReference type="InterPro" id="IPR002577">
    <property type="entry name" value="HTH_HxlR"/>
</dbReference>
<name>A0AAE3RDH5_9BACT</name>
<dbReference type="Proteomes" id="UP001232063">
    <property type="component" value="Unassembled WGS sequence"/>
</dbReference>
<protein>
    <submittedName>
        <fullName evidence="5">Helix-turn-helix domain-containing protein</fullName>
    </submittedName>
</protein>
<keyword evidence="1" id="KW-0805">Transcription regulation</keyword>
<proteinExistence type="predicted"/>
<evidence type="ECO:0000259" key="4">
    <source>
        <dbReference type="PROSITE" id="PS51118"/>
    </source>
</evidence>
<dbReference type="InterPro" id="IPR036390">
    <property type="entry name" value="WH_DNA-bd_sf"/>
</dbReference>
<evidence type="ECO:0000256" key="3">
    <source>
        <dbReference type="ARBA" id="ARBA00023163"/>
    </source>
</evidence>
<evidence type="ECO:0000313" key="5">
    <source>
        <dbReference type="EMBL" id="MDJ1505733.1"/>
    </source>
</evidence>
<dbReference type="AlphaFoldDB" id="A0AAE3RDH5"/>
<accession>A0AAE3RDH5</accession>
<keyword evidence="2" id="KW-0238">DNA-binding</keyword>
<dbReference type="RefSeq" id="WP_314518072.1">
    <property type="nucleotide sequence ID" value="NZ_JASJOU010000018.1"/>
</dbReference>
<keyword evidence="3" id="KW-0804">Transcription</keyword>